<reference evidence="2 3" key="1">
    <citation type="submission" date="2019-01" db="EMBL/GenBank/DDBJ databases">
        <title>Still something new to discover - new insights into E. coli phage diversity and taxonomy.</title>
        <authorList>
            <person name="Korf I.H.E."/>
            <person name="Adriaennsens E."/>
            <person name="Dreiseikelmann B."/>
            <person name="Kropinski A."/>
            <person name="Nimtz M."/>
            <person name="Meier-Kolthoff J.P."/>
            <person name="Rohde M."/>
            <person name="van Raaij M."/>
            <person name="Wittmann J."/>
        </authorList>
    </citation>
    <scope>NUCLEOTIDE SEQUENCE [LARGE SCALE GENOMIC DNA]</scope>
</reference>
<sequence length="57" mass="6192">MSQSAFGSANRAIAANVRPQDTDTQESDSHFIQIQSVEATVVRTSRNATPDTLIQTQ</sequence>
<evidence type="ECO:0000256" key="1">
    <source>
        <dbReference type="SAM" id="MobiDB-lite"/>
    </source>
</evidence>
<proteinExistence type="predicted"/>
<dbReference type="EMBL" id="MK373783">
    <property type="protein sequence ID" value="QBQ78961.1"/>
    <property type="molecule type" value="Genomic_DNA"/>
</dbReference>
<organism evidence="2 3">
    <name type="scientific">Escherichia phage vB_EcoM_KWBSE43-6</name>
    <dbReference type="NCBI Taxonomy" id="2508194"/>
    <lineage>
        <taxon>Viruses</taxon>
        <taxon>Duplodnaviria</taxon>
        <taxon>Heunggongvirae</taxon>
        <taxon>Uroviricota</taxon>
        <taxon>Caudoviricetes</taxon>
        <taxon>Pantevenvirales</taxon>
        <taxon>Ackermannviridae</taxon>
        <taxon>Taipeivirus</taxon>
        <taxon>Taipeivirus KWBSE436</taxon>
    </lineage>
</organism>
<keyword evidence="3" id="KW-1185">Reference proteome</keyword>
<feature type="region of interest" description="Disordered" evidence="1">
    <location>
        <begin position="1"/>
        <end position="28"/>
    </location>
</feature>
<evidence type="ECO:0000313" key="3">
    <source>
        <dbReference type="Proteomes" id="UP000300764"/>
    </source>
</evidence>
<evidence type="ECO:0000313" key="2">
    <source>
        <dbReference type="EMBL" id="QBQ78961.1"/>
    </source>
</evidence>
<name>A0A482MXV5_9CAUD</name>
<gene>
    <name evidence="2" type="ORF">KWBSE43_00136</name>
</gene>
<accession>A0A482MXV5</accession>
<dbReference type="Proteomes" id="UP000300764">
    <property type="component" value="Segment"/>
</dbReference>
<protein>
    <submittedName>
        <fullName evidence="2">Uncharacterized protein</fullName>
    </submittedName>
</protein>